<feature type="compositionally biased region" description="Low complexity" evidence="1">
    <location>
        <begin position="367"/>
        <end position="377"/>
    </location>
</feature>
<feature type="region of interest" description="Disordered" evidence="1">
    <location>
        <begin position="889"/>
        <end position="920"/>
    </location>
</feature>
<feature type="region of interest" description="Disordered" evidence="1">
    <location>
        <begin position="646"/>
        <end position="669"/>
    </location>
</feature>
<feature type="compositionally biased region" description="Low complexity" evidence="1">
    <location>
        <begin position="896"/>
        <end position="908"/>
    </location>
</feature>
<feature type="compositionally biased region" description="Polar residues" evidence="1">
    <location>
        <begin position="507"/>
        <end position="518"/>
    </location>
</feature>
<feature type="compositionally biased region" description="Low complexity" evidence="1">
    <location>
        <begin position="646"/>
        <end position="662"/>
    </location>
</feature>
<proteinExistence type="predicted"/>
<evidence type="ECO:0000256" key="1">
    <source>
        <dbReference type="SAM" id="MobiDB-lite"/>
    </source>
</evidence>
<feature type="compositionally biased region" description="Polar residues" evidence="1">
    <location>
        <begin position="1063"/>
        <end position="1079"/>
    </location>
</feature>
<accession>A0AAV2TGQ4</accession>
<organism evidence="2 3">
    <name type="scientific">Calicophoron daubneyi</name>
    <name type="common">Rumen fluke</name>
    <name type="synonym">Paramphistomum daubneyi</name>
    <dbReference type="NCBI Taxonomy" id="300641"/>
    <lineage>
        <taxon>Eukaryota</taxon>
        <taxon>Metazoa</taxon>
        <taxon>Spiralia</taxon>
        <taxon>Lophotrochozoa</taxon>
        <taxon>Platyhelminthes</taxon>
        <taxon>Trematoda</taxon>
        <taxon>Digenea</taxon>
        <taxon>Plagiorchiida</taxon>
        <taxon>Pronocephalata</taxon>
        <taxon>Paramphistomoidea</taxon>
        <taxon>Paramphistomidae</taxon>
        <taxon>Calicophoron</taxon>
    </lineage>
</organism>
<dbReference type="Proteomes" id="UP001497525">
    <property type="component" value="Unassembled WGS sequence"/>
</dbReference>
<reference evidence="2" key="1">
    <citation type="submission" date="2024-06" db="EMBL/GenBank/DDBJ databases">
        <authorList>
            <person name="Liu X."/>
            <person name="Lenzi L."/>
            <person name="Haldenby T S."/>
            <person name="Uol C."/>
        </authorList>
    </citation>
    <scope>NUCLEOTIDE SEQUENCE</scope>
</reference>
<feature type="region of interest" description="Disordered" evidence="1">
    <location>
        <begin position="502"/>
        <end position="533"/>
    </location>
</feature>
<dbReference type="EMBL" id="CAXLJL010000268">
    <property type="protein sequence ID" value="CAL5135865.1"/>
    <property type="molecule type" value="Genomic_DNA"/>
</dbReference>
<protein>
    <submittedName>
        <fullName evidence="2">Uncharacterized protein</fullName>
    </submittedName>
</protein>
<evidence type="ECO:0000313" key="2">
    <source>
        <dbReference type="EMBL" id="CAL5135865.1"/>
    </source>
</evidence>
<feature type="compositionally biased region" description="Polar residues" evidence="1">
    <location>
        <begin position="704"/>
        <end position="713"/>
    </location>
</feature>
<feature type="region of interest" description="Disordered" evidence="1">
    <location>
        <begin position="704"/>
        <end position="742"/>
    </location>
</feature>
<name>A0AAV2TGQ4_CALDB</name>
<gene>
    <name evidence="2" type="ORF">CDAUBV1_LOCUS9975</name>
</gene>
<sequence length="1110" mass="118683">MSCIDRTVDLGSIDALLKAAEILEGNLSVKNLRKSKTSMNMNGYANNVALNVRNSVDSDTFARSAQDFNEFRVPKNDLFPSPCQGRHINTQLQKDRSRFLTALVCTQTDAQVRPALTLSLENPNEVEQHDSPLGNAVIGTKDADTAEGLMFGGQTTNWVRDAGSDPPRSFVHPSADRNCMFTAACGISRNTRPEDDDEPEALSNTSESDDVCMDSSSQDSLTGGTPVSLQRRLLRSTELSPASSCEIPDNSAGSSSHCRLRTALLNSSRHFSAHSPTFEARAPPPPTALSAVRSVHSLSPSNRTLVISRRASDRELQFYSNPASHPCPPEVSVPHSKEDCLLRSPPCSPDSAQADGVTNHKPLFYFNPSPENEMSSESESHPRPASPSVGMRRIFSETCLEKAFPVAQPLSQPQSPGPHHRRSSLQLSSYRLPMKKRKLDWNIVSGNHTEASIPESCVSSSCSSSRTPELAFPALAKTSIKECSNTGLVTTQGAPNPLIIDRPVDSSEGSQNGKTPSVPSIIMDSPHHHDISSLSSSSEYVRCHGIPSGVNTYTVAKSSGNACDKGHSASCTDGGGATGNPSWNVLSMPSVPKSTSSHVLHNSDSVPLADSAEMNDKNSNSSHLSVLARTLKAVDSERSVKRNFGSFVSSSSTVPPSAQSSQFNHTLSRPEGSTAEELVRNLCSFGDSFLLSNLFASATCNLQSPQQTSTTHPSARPINGRSPKISPSRSFHQPSLKQEDSSTFAGDAVSDMVRHLAYPNSINKSRNSVPPRLSRCNTAILEPTPLVTDPRLIKIKKRFSVGANLDHITTMPISNAQQFSYLPNNGDRLSPSAEFSRFQPDNISYSSNGSRAKTPLAFRPKFRITPPEEERDPLFDGGSFGTSIQPPIDCVSGTGSSLKPSLKSRSSPQKTANPTEKPQVIHADKSQFETEQTSTGAQILMMLSPTSPFAQVQSESNACSAPLAIQLSASSIGNIAENMGPDSALSLNKCSFTRSSFSHLGSSFPLLLVSASSSASAAALAAAAALATGAPPTSLVPVPVQLTSFIPAPSNSEENPNQPSNQLKSQFPQQQRIVLSLCTTGEHEPISRRLPPSASLSDGSQLTAPTRPSP</sequence>
<feature type="compositionally biased region" description="Polar residues" evidence="1">
    <location>
        <begin position="725"/>
        <end position="742"/>
    </location>
</feature>
<feature type="region of interest" description="Disordered" evidence="1">
    <location>
        <begin position="188"/>
        <end position="227"/>
    </location>
</feature>
<feature type="compositionally biased region" description="Polar residues" evidence="1">
    <location>
        <begin position="1094"/>
        <end position="1110"/>
    </location>
</feature>
<feature type="region of interest" description="Disordered" evidence="1">
    <location>
        <begin position="1046"/>
        <end position="1110"/>
    </location>
</feature>
<feature type="region of interest" description="Disordered" evidence="1">
    <location>
        <begin position="345"/>
        <end position="389"/>
    </location>
</feature>
<comment type="caution">
    <text evidence="2">The sequence shown here is derived from an EMBL/GenBank/DDBJ whole genome shotgun (WGS) entry which is preliminary data.</text>
</comment>
<evidence type="ECO:0000313" key="3">
    <source>
        <dbReference type="Proteomes" id="UP001497525"/>
    </source>
</evidence>
<feature type="compositionally biased region" description="Low complexity" evidence="1">
    <location>
        <begin position="1049"/>
        <end position="1062"/>
    </location>
</feature>
<dbReference type="AlphaFoldDB" id="A0AAV2TGQ4"/>
<feature type="compositionally biased region" description="Polar residues" evidence="1">
    <location>
        <begin position="214"/>
        <end position="227"/>
    </location>
</feature>